<dbReference type="Pfam" id="PF00107">
    <property type="entry name" value="ADH_zinc_N"/>
    <property type="match status" value="1"/>
</dbReference>
<dbReference type="EMBL" id="KV441550">
    <property type="protein sequence ID" value="OAG08548.1"/>
    <property type="molecule type" value="Genomic_DNA"/>
</dbReference>
<accession>A0A177CNQ5</accession>
<evidence type="ECO:0000313" key="6">
    <source>
        <dbReference type="Proteomes" id="UP000077069"/>
    </source>
</evidence>
<dbReference type="GO" id="GO:0016651">
    <property type="term" value="F:oxidoreductase activity, acting on NAD(P)H"/>
    <property type="evidence" value="ECO:0007669"/>
    <property type="project" value="InterPro"/>
</dbReference>
<evidence type="ECO:0000256" key="1">
    <source>
        <dbReference type="ARBA" id="ARBA00008072"/>
    </source>
</evidence>
<gene>
    <name evidence="5" type="ORF">CC84DRAFT_582210</name>
</gene>
<dbReference type="SUPFAM" id="SSF50129">
    <property type="entry name" value="GroES-like"/>
    <property type="match status" value="1"/>
</dbReference>
<proteinExistence type="inferred from homology"/>
<dbReference type="InterPro" id="IPR011032">
    <property type="entry name" value="GroES-like_sf"/>
</dbReference>
<dbReference type="InterPro" id="IPR020843">
    <property type="entry name" value="ER"/>
</dbReference>
<keyword evidence="3" id="KW-0560">Oxidoreductase</keyword>
<keyword evidence="6" id="KW-1185">Reference proteome</keyword>
<evidence type="ECO:0000256" key="2">
    <source>
        <dbReference type="ARBA" id="ARBA00011245"/>
    </source>
</evidence>
<dbReference type="Pfam" id="PF08240">
    <property type="entry name" value="ADH_N"/>
    <property type="match status" value="1"/>
</dbReference>
<comment type="subunit">
    <text evidence="2">Monomer.</text>
</comment>
<dbReference type="STRING" id="1460663.A0A177CNQ5"/>
<evidence type="ECO:0000313" key="5">
    <source>
        <dbReference type="EMBL" id="OAG08548.1"/>
    </source>
</evidence>
<feature type="domain" description="Enoyl reductase (ER)" evidence="4">
    <location>
        <begin position="11"/>
        <end position="355"/>
    </location>
</feature>
<name>A0A177CNQ5_9PLEO</name>
<comment type="similarity">
    <text evidence="1">Belongs to the zinc-containing alcohol dehydrogenase family.</text>
</comment>
<evidence type="ECO:0000256" key="3">
    <source>
        <dbReference type="ARBA" id="ARBA00023002"/>
    </source>
</evidence>
<reference evidence="5 6" key="1">
    <citation type="submission" date="2016-05" db="EMBL/GenBank/DDBJ databases">
        <title>Comparative analysis of secretome profiles of manganese(II)-oxidizing ascomycete fungi.</title>
        <authorList>
            <consortium name="DOE Joint Genome Institute"/>
            <person name="Zeiner C.A."/>
            <person name="Purvine S.O."/>
            <person name="Zink E.M."/>
            <person name="Wu S."/>
            <person name="Pasa-Tolic L."/>
            <person name="Chaput D.L."/>
            <person name="Haridas S."/>
            <person name="Grigoriev I.V."/>
            <person name="Santelli C.M."/>
            <person name="Hansel C.M."/>
        </authorList>
    </citation>
    <scope>NUCLEOTIDE SEQUENCE [LARGE SCALE GENOMIC DNA]</scope>
    <source>
        <strain evidence="5 6">AP3s5-JAC2a</strain>
    </source>
</reference>
<dbReference type="PANTHER" id="PTHR45348:SF3">
    <property type="entry name" value="ENOYL REDUCTASE (ER) DOMAIN-CONTAINING PROTEIN"/>
    <property type="match status" value="1"/>
</dbReference>
<sequence>MATHPAVVTVGIKKRLEVHQVPTVKPQGDEVRVRVEWTASTPLDLHQNDGGLLVTHPQRLGDGTAGTVVEVGPDVTRLNVGDKVFGFTWRTAQEKAHQEFCTTNEWLMAKLPDGFTLQEAVTLPNNFVTVFHALTTDLGIETPWPKPEGYVPEGAGRAVLVWGGASSVGLYAVQVLRYYGYTNIIAVASSKHHPKLKSLGAKHAFDYNDPDVVSQILATVEATGGISKVLDCIGSQNGSIAPISQLAQAGAKVAILLPVIVRDSSETEDPVYEMDVLKAAVWKEGVQAVGVRTHFYLQNDFFKKHLQPDIMYTMLKDGIVEPNSQRVIEGATLLERAQRAMDALRRKEASGERLVWRVAD</sequence>
<protein>
    <submittedName>
        <fullName evidence="5">GroES-like protein</fullName>
    </submittedName>
</protein>
<dbReference type="SMART" id="SM00829">
    <property type="entry name" value="PKS_ER"/>
    <property type="match status" value="1"/>
</dbReference>
<dbReference type="InterPro" id="IPR047122">
    <property type="entry name" value="Trans-enoyl_RdTase-like"/>
</dbReference>
<dbReference type="Proteomes" id="UP000077069">
    <property type="component" value="Unassembled WGS sequence"/>
</dbReference>
<organism evidence="5 6">
    <name type="scientific">Paraphaeosphaeria sporulosa</name>
    <dbReference type="NCBI Taxonomy" id="1460663"/>
    <lineage>
        <taxon>Eukaryota</taxon>
        <taxon>Fungi</taxon>
        <taxon>Dikarya</taxon>
        <taxon>Ascomycota</taxon>
        <taxon>Pezizomycotina</taxon>
        <taxon>Dothideomycetes</taxon>
        <taxon>Pleosporomycetidae</taxon>
        <taxon>Pleosporales</taxon>
        <taxon>Massarineae</taxon>
        <taxon>Didymosphaeriaceae</taxon>
        <taxon>Paraphaeosphaeria</taxon>
    </lineage>
</organism>
<dbReference type="InterPro" id="IPR013154">
    <property type="entry name" value="ADH-like_N"/>
</dbReference>
<evidence type="ECO:0000259" key="4">
    <source>
        <dbReference type="SMART" id="SM00829"/>
    </source>
</evidence>
<dbReference type="CDD" id="cd08249">
    <property type="entry name" value="enoyl_reductase_like"/>
    <property type="match status" value="1"/>
</dbReference>
<dbReference type="AlphaFoldDB" id="A0A177CNQ5"/>
<dbReference type="InterPro" id="IPR036291">
    <property type="entry name" value="NAD(P)-bd_dom_sf"/>
</dbReference>
<dbReference type="PANTHER" id="PTHR45348">
    <property type="entry name" value="HYPOTHETICAL OXIDOREDUCTASE (EUROFUNG)"/>
    <property type="match status" value="1"/>
</dbReference>
<dbReference type="Gene3D" id="3.40.50.720">
    <property type="entry name" value="NAD(P)-binding Rossmann-like Domain"/>
    <property type="match status" value="1"/>
</dbReference>
<dbReference type="GeneID" id="28770249"/>
<dbReference type="Gene3D" id="3.90.180.10">
    <property type="entry name" value="Medium-chain alcohol dehydrogenases, catalytic domain"/>
    <property type="match status" value="1"/>
</dbReference>
<dbReference type="InterPro" id="IPR013149">
    <property type="entry name" value="ADH-like_C"/>
</dbReference>
<dbReference type="SUPFAM" id="SSF51735">
    <property type="entry name" value="NAD(P)-binding Rossmann-fold domains"/>
    <property type="match status" value="1"/>
</dbReference>
<dbReference type="InParanoid" id="A0A177CNQ5"/>
<dbReference type="OrthoDB" id="9992527at2759"/>
<dbReference type="RefSeq" id="XP_018038913.1">
    <property type="nucleotide sequence ID" value="XM_018186763.1"/>
</dbReference>